<dbReference type="InParanoid" id="A0A330L062"/>
<sequence>MPPTLQAFLILFVVGAALRLSGLLGKPYAEKLGLFVFSITLPATILVSLDRVAFAPTAWKLPLTACLISLPLVLVSWPLARALHLARPTQGGFLLAIGCINSVYFAYPVALATFGDDGLAHAILFDLGQTTLTLTALYALAVWHGTAAPSARSALTRLLTSPPFWALTVMLAMKAAGLHLPSWLHAILTPVHLMTTPLASLVLGLSISLVALHRTWRLTCLGVALRMLGGLLLGVAAAWLLDLTGVERAVVILIAGMPSAVTAVIFATETGLDEDLVASIVALSICLGVILLPWLPGIAAALMGEAAVGR</sequence>
<evidence type="ECO:0000256" key="4">
    <source>
        <dbReference type="ARBA" id="ARBA00022475"/>
    </source>
</evidence>
<dbReference type="PANTHER" id="PTHR36838">
    <property type="entry name" value="AUXIN EFFLUX CARRIER FAMILY PROTEIN"/>
    <property type="match status" value="1"/>
</dbReference>
<dbReference type="InterPro" id="IPR004776">
    <property type="entry name" value="Mem_transp_PIN-like"/>
</dbReference>
<evidence type="ECO:0000313" key="10">
    <source>
        <dbReference type="Proteomes" id="UP000248168"/>
    </source>
</evidence>
<comment type="similarity">
    <text evidence="2">Belongs to the auxin efflux carrier (TC 2.A.69) family.</text>
</comment>
<dbReference type="EMBL" id="OUNR01000001">
    <property type="protein sequence ID" value="SPP63120.1"/>
    <property type="molecule type" value="Genomic_DNA"/>
</dbReference>
<keyword evidence="5 8" id="KW-0812">Transmembrane</keyword>
<keyword evidence="4" id="KW-1003">Cell membrane</keyword>
<dbReference type="RefSeq" id="WP_121987703.1">
    <property type="nucleotide sequence ID" value="NZ_OUNR01000001.1"/>
</dbReference>
<feature type="transmembrane region" description="Helical" evidence="8">
    <location>
        <begin position="6"/>
        <end position="25"/>
    </location>
</feature>
<evidence type="ECO:0000256" key="5">
    <source>
        <dbReference type="ARBA" id="ARBA00022692"/>
    </source>
</evidence>
<dbReference type="Pfam" id="PF03547">
    <property type="entry name" value="Mem_trans"/>
    <property type="match status" value="1"/>
</dbReference>
<feature type="transmembrane region" description="Helical" evidence="8">
    <location>
        <begin position="120"/>
        <end position="143"/>
    </location>
</feature>
<keyword evidence="3" id="KW-0813">Transport</keyword>
<feature type="transmembrane region" description="Helical" evidence="8">
    <location>
        <begin position="280"/>
        <end position="303"/>
    </location>
</feature>
<feature type="transmembrane region" description="Helical" evidence="8">
    <location>
        <begin position="190"/>
        <end position="212"/>
    </location>
</feature>
<feature type="transmembrane region" description="Helical" evidence="8">
    <location>
        <begin position="61"/>
        <end position="80"/>
    </location>
</feature>
<dbReference type="GO" id="GO:0005886">
    <property type="term" value="C:plasma membrane"/>
    <property type="evidence" value="ECO:0007669"/>
    <property type="project" value="UniProtKB-SubCell"/>
</dbReference>
<dbReference type="OrthoDB" id="9810457at2"/>
<evidence type="ECO:0000256" key="7">
    <source>
        <dbReference type="ARBA" id="ARBA00023136"/>
    </source>
</evidence>
<dbReference type="GO" id="GO:0055085">
    <property type="term" value="P:transmembrane transport"/>
    <property type="evidence" value="ECO:0007669"/>
    <property type="project" value="InterPro"/>
</dbReference>
<name>A0A330L062_9BACT</name>
<dbReference type="PANTHER" id="PTHR36838:SF3">
    <property type="entry name" value="TRANSPORTER AUXIN EFFLUX CARRIER EC FAMILY"/>
    <property type="match status" value="1"/>
</dbReference>
<evidence type="ECO:0000256" key="6">
    <source>
        <dbReference type="ARBA" id="ARBA00022989"/>
    </source>
</evidence>
<dbReference type="InterPro" id="IPR038770">
    <property type="entry name" value="Na+/solute_symporter_sf"/>
</dbReference>
<evidence type="ECO:0000256" key="2">
    <source>
        <dbReference type="ARBA" id="ARBA00010145"/>
    </source>
</evidence>
<keyword evidence="6 8" id="KW-1133">Transmembrane helix</keyword>
<feature type="transmembrane region" description="Helical" evidence="8">
    <location>
        <begin position="92"/>
        <end position="114"/>
    </location>
</feature>
<feature type="transmembrane region" description="Helical" evidence="8">
    <location>
        <begin position="32"/>
        <end position="49"/>
    </location>
</feature>
<reference evidence="10" key="1">
    <citation type="submission" date="2018-04" db="EMBL/GenBank/DDBJ databases">
        <authorList>
            <person name="Lucker S."/>
            <person name="Sakoula D."/>
        </authorList>
    </citation>
    <scope>NUCLEOTIDE SEQUENCE [LARGE SCALE GENOMIC DNA]</scope>
</reference>
<feature type="transmembrane region" description="Helical" evidence="8">
    <location>
        <begin position="224"/>
        <end position="243"/>
    </location>
</feature>
<comment type="subcellular location">
    <subcellularLocation>
        <location evidence="1">Cell membrane</location>
        <topology evidence="1">Multi-pass membrane protein</topology>
    </subcellularLocation>
</comment>
<dbReference type="AlphaFoldDB" id="A0A330L062"/>
<evidence type="ECO:0000313" key="9">
    <source>
        <dbReference type="EMBL" id="SPP63120.1"/>
    </source>
</evidence>
<evidence type="ECO:0000256" key="1">
    <source>
        <dbReference type="ARBA" id="ARBA00004651"/>
    </source>
</evidence>
<accession>A0A330L062</accession>
<protein>
    <submittedName>
        <fullName evidence="9">Putative AEC-type transporter</fullName>
    </submittedName>
</protein>
<keyword evidence="7 8" id="KW-0472">Membrane</keyword>
<evidence type="ECO:0000256" key="8">
    <source>
        <dbReference type="SAM" id="Phobius"/>
    </source>
</evidence>
<proteinExistence type="inferred from homology"/>
<feature type="transmembrane region" description="Helical" evidence="8">
    <location>
        <begin position="164"/>
        <end position="184"/>
    </location>
</feature>
<feature type="transmembrane region" description="Helical" evidence="8">
    <location>
        <begin position="249"/>
        <end position="268"/>
    </location>
</feature>
<gene>
    <name evidence="9" type="ORF">NITLEN_10206</name>
</gene>
<dbReference type="Proteomes" id="UP000248168">
    <property type="component" value="Unassembled WGS sequence"/>
</dbReference>
<evidence type="ECO:0000256" key="3">
    <source>
        <dbReference type="ARBA" id="ARBA00022448"/>
    </source>
</evidence>
<dbReference type="Gene3D" id="1.20.1530.20">
    <property type="match status" value="1"/>
</dbReference>
<organism evidence="9 10">
    <name type="scientific">Nitrospira lenta</name>
    <dbReference type="NCBI Taxonomy" id="1436998"/>
    <lineage>
        <taxon>Bacteria</taxon>
        <taxon>Pseudomonadati</taxon>
        <taxon>Nitrospirota</taxon>
        <taxon>Nitrospiria</taxon>
        <taxon>Nitrospirales</taxon>
        <taxon>Nitrospiraceae</taxon>
        <taxon>Nitrospira</taxon>
    </lineage>
</organism>
<keyword evidence="10" id="KW-1185">Reference proteome</keyword>